<dbReference type="PANTHER" id="PTHR39069:SF8">
    <property type="entry name" value="FI17111P1"/>
    <property type="match status" value="1"/>
</dbReference>
<proteinExistence type="predicted"/>
<dbReference type="InterPro" id="IPR006149">
    <property type="entry name" value="EB_dom"/>
</dbReference>
<dbReference type="RefSeq" id="XP_022296705.1">
    <property type="nucleotide sequence ID" value="XM_022440997.1"/>
</dbReference>
<dbReference type="OrthoDB" id="6147356at2759"/>
<evidence type="ECO:0000313" key="3">
    <source>
        <dbReference type="RefSeq" id="XP_022296705.1"/>
    </source>
</evidence>
<organism evidence="2 3">
    <name type="scientific">Crassostrea virginica</name>
    <name type="common">Eastern oyster</name>
    <dbReference type="NCBI Taxonomy" id="6565"/>
    <lineage>
        <taxon>Eukaryota</taxon>
        <taxon>Metazoa</taxon>
        <taxon>Spiralia</taxon>
        <taxon>Lophotrochozoa</taxon>
        <taxon>Mollusca</taxon>
        <taxon>Bivalvia</taxon>
        <taxon>Autobranchia</taxon>
        <taxon>Pteriomorphia</taxon>
        <taxon>Ostreida</taxon>
        <taxon>Ostreoidea</taxon>
        <taxon>Ostreidae</taxon>
        <taxon>Crassostrea</taxon>
    </lineage>
</organism>
<dbReference type="KEGG" id="cvn:111106346"/>
<keyword evidence="2" id="KW-1185">Reference proteome</keyword>
<evidence type="ECO:0000313" key="2">
    <source>
        <dbReference type="Proteomes" id="UP000694844"/>
    </source>
</evidence>
<reference evidence="3" key="1">
    <citation type="submission" date="2025-08" db="UniProtKB">
        <authorList>
            <consortium name="RefSeq"/>
        </authorList>
    </citation>
    <scope>IDENTIFICATION</scope>
    <source>
        <tissue evidence="3">Whole sample</tissue>
    </source>
</reference>
<dbReference type="PANTHER" id="PTHR39069">
    <property type="entry name" value="ECDYSONE-INDUCIBLE GENE E1, ISOFORM A"/>
    <property type="match status" value="1"/>
</dbReference>
<gene>
    <name evidence="3" type="primary">LOC111106346</name>
</gene>
<dbReference type="GeneID" id="111106346"/>
<evidence type="ECO:0000259" key="1">
    <source>
        <dbReference type="Pfam" id="PF01683"/>
    </source>
</evidence>
<name>A0A8B8AZX1_CRAVI</name>
<protein>
    <submittedName>
        <fullName evidence="3">Tenascin-like</fullName>
    </submittedName>
</protein>
<dbReference type="Proteomes" id="UP000694844">
    <property type="component" value="Chromosome 8"/>
</dbReference>
<sequence length="119" mass="13201">MDYASVCGKNNKCRCKKGYIDIYRNCLPGNLSLGQTCLDDVQCKRTENGENCLNGVCFCEKGFVIQNLRCLQDKRHFGDSCEAHIQCSGTENANVCGENKTCICNKHFVSIEGDCFPAV</sequence>
<feature type="domain" description="EB" evidence="1">
    <location>
        <begin position="24"/>
        <end position="70"/>
    </location>
</feature>
<dbReference type="Pfam" id="PF01683">
    <property type="entry name" value="EB"/>
    <property type="match status" value="1"/>
</dbReference>
<accession>A0A8B8AZX1</accession>
<dbReference type="AlphaFoldDB" id="A0A8B8AZX1"/>